<protein>
    <recommendedName>
        <fullName evidence="3">glucan endo-1,3-beta-D-glucosidase</fullName>
        <ecNumber evidence="3">3.2.1.39</ecNumber>
    </recommendedName>
</protein>
<feature type="signal peptide" evidence="9">
    <location>
        <begin position="1"/>
        <end position="20"/>
    </location>
</feature>
<feature type="domain" description="Cell wall protein YJL171C/Tos1 C-terminal" evidence="10">
    <location>
        <begin position="144"/>
        <end position="371"/>
    </location>
</feature>
<dbReference type="PANTHER" id="PTHR31737:SF2">
    <property type="entry name" value="PROTEIN TOS1"/>
    <property type="match status" value="1"/>
</dbReference>
<evidence type="ECO:0000256" key="1">
    <source>
        <dbReference type="ARBA" id="ARBA00000382"/>
    </source>
</evidence>
<dbReference type="Pfam" id="PF10287">
    <property type="entry name" value="YJL171C_Tos1_C"/>
    <property type="match status" value="1"/>
</dbReference>
<evidence type="ECO:0000256" key="2">
    <source>
        <dbReference type="ARBA" id="ARBA00006055"/>
    </source>
</evidence>
<evidence type="ECO:0000256" key="7">
    <source>
        <dbReference type="ARBA" id="ARBA00023316"/>
    </source>
</evidence>
<comment type="catalytic activity">
    <reaction evidence="1">
        <text>Hydrolysis of (1-&gt;3)-beta-D-glucosidic linkages in (1-&gt;3)-beta-D-glucans.</text>
        <dbReference type="EC" id="3.2.1.39"/>
    </reaction>
</comment>
<dbReference type="OrthoDB" id="118256at2759"/>
<accession>A7TQU3</accession>
<dbReference type="EMBL" id="DS480464">
    <property type="protein sequence ID" value="EDO15351.1"/>
    <property type="molecule type" value="Genomic_DNA"/>
</dbReference>
<feature type="chain" id="PRO_5002713688" description="glucan endo-1,3-beta-D-glucosidase" evidence="9">
    <location>
        <begin position="21"/>
        <end position="382"/>
    </location>
</feature>
<organism evidence="13">
    <name type="scientific">Vanderwaltozyma polyspora (strain ATCC 22028 / DSM 70294 / BCRC 21397 / CBS 2163 / NBRC 10782 / NRRL Y-8283 / UCD 57-17)</name>
    <name type="common">Kluyveromyces polysporus</name>
    <dbReference type="NCBI Taxonomy" id="436907"/>
    <lineage>
        <taxon>Eukaryota</taxon>
        <taxon>Fungi</taxon>
        <taxon>Dikarya</taxon>
        <taxon>Ascomycota</taxon>
        <taxon>Saccharomycotina</taxon>
        <taxon>Saccharomycetes</taxon>
        <taxon>Saccharomycetales</taxon>
        <taxon>Saccharomycetaceae</taxon>
        <taxon>Vanderwaltozyma</taxon>
    </lineage>
</organism>
<keyword evidence="7" id="KW-0961">Cell wall biogenesis/degradation</keyword>
<dbReference type="AlphaFoldDB" id="A7TQU3"/>
<evidence type="ECO:0000256" key="8">
    <source>
        <dbReference type="SAM" id="MobiDB-lite"/>
    </source>
</evidence>
<sequence length="382" mass="41396">MYRILSVVLLLFINASPIASDEVTAAVYSHVGYSGNYLDVTNMDENTCQCTQQQYYSSGNLAPFNEELSVHFRGPVRLLQFGVYYPSGGTVNKREEITPEKGHIHKKKTEEEIAITSTLFSELSTPNPDTDQEEFEKRSSTSSAWQQSSYFSPGVTSNCVILNHQGDWSKCFGKALSYCASNGVDSATSPQALNDVTVGSNAEYIFFSGSQCSGNDCGYYRPSSTPAYHGFSGSDKMFVFEFSMPDDTSGNTGVENYNMPAIWFLNAKVPRTMQYGQSECSCWSSGCGEFDIFEIITSSSNELQNDIHDQQGSPGSAQGGGGTSGTFSRPKSQTMKGAVIFNGDDSTIHIVKLSDDTSFGSVIDANTVNTWLSASGSSASLP</sequence>
<proteinExistence type="inferred from homology"/>
<dbReference type="Proteomes" id="UP000000267">
    <property type="component" value="Unassembled WGS sequence"/>
</dbReference>
<dbReference type="STRING" id="436907.A7TQU3"/>
<dbReference type="InterPro" id="IPR018805">
    <property type="entry name" value="YJL171C/Tos1_C"/>
</dbReference>
<evidence type="ECO:0000259" key="10">
    <source>
        <dbReference type="Pfam" id="PF10287"/>
    </source>
</evidence>
<evidence type="ECO:0000256" key="5">
    <source>
        <dbReference type="ARBA" id="ARBA00022801"/>
    </source>
</evidence>
<keyword evidence="5" id="KW-0378">Hydrolase</keyword>
<reference evidence="12 13" key="1">
    <citation type="journal article" date="2007" name="Proc. Natl. Acad. Sci. U.S.A.">
        <title>Independent sorting-out of thousands of duplicated gene pairs in two yeast species descended from a whole-genome duplication.</title>
        <authorList>
            <person name="Scannell D.R."/>
            <person name="Frank A.C."/>
            <person name="Conant G.C."/>
            <person name="Byrne K.P."/>
            <person name="Woolfit M."/>
            <person name="Wolfe K.H."/>
        </authorList>
    </citation>
    <scope>NUCLEOTIDE SEQUENCE [LARGE SCALE GENOMIC DNA]</scope>
    <source>
        <strain evidence="13">ATCC 22028 / DSM 70294 / BCRC 21397 / CBS 2163 / NBRC 10782 / NRRL Y-8283 / UCD 57-17</strain>
    </source>
</reference>
<dbReference type="GeneID" id="5543436"/>
<dbReference type="GO" id="GO:0009277">
    <property type="term" value="C:fungal-type cell wall"/>
    <property type="evidence" value="ECO:0007669"/>
    <property type="project" value="TreeGrafter"/>
</dbReference>
<evidence type="ECO:0000313" key="12">
    <source>
        <dbReference type="EMBL" id="EDO15351.1"/>
    </source>
</evidence>
<dbReference type="Pfam" id="PF10290">
    <property type="entry name" value="YJL171C_Tos1_N"/>
    <property type="match status" value="1"/>
</dbReference>
<evidence type="ECO:0000256" key="3">
    <source>
        <dbReference type="ARBA" id="ARBA00012780"/>
    </source>
</evidence>
<dbReference type="PhylomeDB" id="A7TQU3"/>
<feature type="region of interest" description="Disordered" evidence="8">
    <location>
        <begin position="122"/>
        <end position="141"/>
    </location>
</feature>
<dbReference type="OMA" id="WAGSKFF"/>
<dbReference type="eggNOG" id="ENOG502QSI7">
    <property type="taxonomic scope" value="Eukaryota"/>
</dbReference>
<evidence type="ECO:0000256" key="6">
    <source>
        <dbReference type="ARBA" id="ARBA00023295"/>
    </source>
</evidence>
<dbReference type="EC" id="3.2.1.39" evidence="3"/>
<dbReference type="GO" id="GO:0042973">
    <property type="term" value="F:glucan endo-1,3-beta-D-glucosidase activity"/>
    <property type="evidence" value="ECO:0007669"/>
    <property type="project" value="UniProtKB-EC"/>
</dbReference>
<keyword evidence="6" id="KW-0326">Glycosidase</keyword>
<evidence type="ECO:0000256" key="9">
    <source>
        <dbReference type="SAM" id="SignalP"/>
    </source>
</evidence>
<dbReference type="RefSeq" id="XP_001643209.1">
    <property type="nucleotide sequence ID" value="XM_001643159.1"/>
</dbReference>
<comment type="similarity">
    <text evidence="2">Belongs to the PGA52 family.</text>
</comment>
<evidence type="ECO:0000313" key="13">
    <source>
        <dbReference type="Proteomes" id="UP000000267"/>
    </source>
</evidence>
<keyword evidence="4 9" id="KW-0732">Signal</keyword>
<keyword evidence="13" id="KW-1185">Reference proteome</keyword>
<feature type="domain" description="Cell wall protein YJL171C/Tos1 N-terminal" evidence="11">
    <location>
        <begin position="27"/>
        <end position="86"/>
    </location>
</feature>
<dbReference type="PANTHER" id="PTHR31737">
    <property type="entry name" value="PROTEIN TOS1"/>
    <property type="match status" value="1"/>
</dbReference>
<evidence type="ECO:0000259" key="11">
    <source>
        <dbReference type="Pfam" id="PF10290"/>
    </source>
</evidence>
<dbReference type="KEGG" id="vpo:Kpol_457p2"/>
<dbReference type="HOGENOM" id="CLU_030276_0_0_1"/>
<dbReference type="InParanoid" id="A7TQU3"/>
<dbReference type="InterPro" id="IPR018807">
    <property type="entry name" value="YJL171C/Tos1_N"/>
</dbReference>
<feature type="region of interest" description="Disordered" evidence="8">
    <location>
        <begin position="305"/>
        <end position="329"/>
    </location>
</feature>
<evidence type="ECO:0000256" key="4">
    <source>
        <dbReference type="ARBA" id="ARBA00022729"/>
    </source>
</evidence>
<name>A7TQU3_VANPO</name>
<gene>
    <name evidence="12" type="ORF">Kpol_457p2</name>
</gene>
<dbReference type="GO" id="GO:0071555">
    <property type="term" value="P:cell wall organization"/>
    <property type="evidence" value="ECO:0007669"/>
    <property type="project" value="UniProtKB-KW"/>
</dbReference>